<dbReference type="GO" id="GO:0006629">
    <property type="term" value="P:lipid metabolic process"/>
    <property type="evidence" value="ECO:0007669"/>
    <property type="project" value="TreeGrafter"/>
</dbReference>
<dbReference type="AlphaFoldDB" id="A0AAW1KQW7"/>
<dbReference type="GO" id="GO:0000302">
    <property type="term" value="P:response to reactive oxygen species"/>
    <property type="evidence" value="ECO:0007669"/>
    <property type="project" value="TreeGrafter"/>
</dbReference>
<keyword evidence="5" id="KW-1185">Reference proteome</keyword>
<comment type="caution">
    <text evidence="4">The sequence shown here is derived from an EMBL/GenBank/DDBJ whole genome shotgun (WGS) entry which is preliminary data.</text>
</comment>
<dbReference type="EMBL" id="JASPKY010000186">
    <property type="protein sequence ID" value="KAK9722630.1"/>
    <property type="molecule type" value="Genomic_DNA"/>
</dbReference>
<feature type="domain" description="Lipocalin/cytosolic fatty-acid binding" evidence="3">
    <location>
        <begin position="44"/>
        <end position="168"/>
    </location>
</feature>
<dbReference type="Proteomes" id="UP001458880">
    <property type="component" value="Unassembled WGS sequence"/>
</dbReference>
<protein>
    <submittedName>
        <fullName evidence="4">Lipocalin / cytosolic fatty-acid binding protein family</fullName>
    </submittedName>
</protein>
<dbReference type="Gene3D" id="2.40.128.20">
    <property type="match status" value="1"/>
</dbReference>
<keyword evidence="1" id="KW-1015">Disulfide bond</keyword>
<name>A0AAW1KQW7_POPJA</name>
<dbReference type="PRINTS" id="PR01273">
    <property type="entry name" value="INVTBRTCOLOR"/>
</dbReference>
<evidence type="ECO:0000256" key="1">
    <source>
        <dbReference type="ARBA" id="ARBA00023157"/>
    </source>
</evidence>
<evidence type="ECO:0000259" key="3">
    <source>
        <dbReference type="Pfam" id="PF00061"/>
    </source>
</evidence>
<gene>
    <name evidence="4" type="ORF">QE152_g19585</name>
</gene>
<evidence type="ECO:0000256" key="2">
    <source>
        <dbReference type="SAM" id="SignalP"/>
    </source>
</evidence>
<accession>A0AAW1KQW7</accession>
<feature type="signal peptide" evidence="2">
    <location>
        <begin position="1"/>
        <end position="20"/>
    </location>
</feature>
<dbReference type="InterPro" id="IPR012674">
    <property type="entry name" value="Calycin"/>
</dbReference>
<evidence type="ECO:0000313" key="4">
    <source>
        <dbReference type="EMBL" id="KAK9722630.1"/>
    </source>
</evidence>
<dbReference type="GO" id="GO:0005737">
    <property type="term" value="C:cytoplasm"/>
    <property type="evidence" value="ECO:0007669"/>
    <property type="project" value="TreeGrafter"/>
</dbReference>
<dbReference type="GO" id="GO:0031409">
    <property type="term" value="F:pigment binding"/>
    <property type="evidence" value="ECO:0007669"/>
    <property type="project" value="InterPro"/>
</dbReference>
<dbReference type="InterPro" id="IPR003057">
    <property type="entry name" value="Invtbrt_color"/>
</dbReference>
<evidence type="ECO:0000313" key="5">
    <source>
        <dbReference type="Proteomes" id="UP001458880"/>
    </source>
</evidence>
<organism evidence="4 5">
    <name type="scientific">Popillia japonica</name>
    <name type="common">Japanese beetle</name>
    <dbReference type="NCBI Taxonomy" id="7064"/>
    <lineage>
        <taxon>Eukaryota</taxon>
        <taxon>Metazoa</taxon>
        <taxon>Ecdysozoa</taxon>
        <taxon>Arthropoda</taxon>
        <taxon>Hexapoda</taxon>
        <taxon>Insecta</taxon>
        <taxon>Pterygota</taxon>
        <taxon>Neoptera</taxon>
        <taxon>Endopterygota</taxon>
        <taxon>Coleoptera</taxon>
        <taxon>Polyphaga</taxon>
        <taxon>Scarabaeiformia</taxon>
        <taxon>Scarabaeidae</taxon>
        <taxon>Rutelinae</taxon>
        <taxon>Popillia</taxon>
    </lineage>
</organism>
<feature type="chain" id="PRO_5043396525" evidence="2">
    <location>
        <begin position="21"/>
        <end position="262"/>
    </location>
</feature>
<dbReference type="SUPFAM" id="SSF50814">
    <property type="entry name" value="Lipocalins"/>
    <property type="match status" value="1"/>
</dbReference>
<proteinExistence type="predicted"/>
<dbReference type="InterPro" id="IPR000566">
    <property type="entry name" value="Lipocln_cytosolic_FA-bd_dom"/>
</dbReference>
<dbReference type="PANTHER" id="PTHR10612:SF49">
    <property type="entry name" value="APOLIPOPROTEIN D-LIKE PROTEIN"/>
    <property type="match status" value="1"/>
</dbReference>
<reference evidence="4 5" key="1">
    <citation type="journal article" date="2024" name="BMC Genomics">
        <title>De novo assembly and annotation of Popillia japonica's genome with initial clues to its potential as an invasive pest.</title>
        <authorList>
            <person name="Cucini C."/>
            <person name="Boschi S."/>
            <person name="Funari R."/>
            <person name="Cardaioli E."/>
            <person name="Iannotti N."/>
            <person name="Marturano G."/>
            <person name="Paoli F."/>
            <person name="Bruttini M."/>
            <person name="Carapelli A."/>
            <person name="Frati F."/>
            <person name="Nardi F."/>
        </authorList>
    </citation>
    <scope>NUCLEOTIDE SEQUENCE [LARGE SCALE GENOMIC DNA]</scope>
    <source>
        <strain evidence="4">DMR45628</strain>
    </source>
</reference>
<dbReference type="Pfam" id="PF00061">
    <property type="entry name" value="Lipocalin"/>
    <property type="match status" value="1"/>
</dbReference>
<dbReference type="PANTHER" id="PTHR10612">
    <property type="entry name" value="APOLIPOPROTEIN D"/>
    <property type="match status" value="1"/>
</dbReference>
<keyword evidence="2" id="KW-0732">Signal</keyword>
<sequence length="262" mass="29320">MGGFPVLFLFTAIFVGYSSQHTYSLGECPDVTPMDNFDMNKMLGIWYVIKKTSTSSSCLTYNFTESHEPYNYKIEQDSHLNVPGNFNYHYEGRITVPNTTIPAKMKVKFALNYGSASYIVMMTDYVNYAAIFTCQNIAFGNRKSISILSRTNTLDDTYLDKIKYKLVTFNINPDALSAINQMDCKEADDGHNITITNNTFTAQNAAGIIRKAGDKLGDGVEYVAEKAKEVYNDHVGDGSKDVEKVSTRFTATNVNPDAEWIP</sequence>